<evidence type="ECO:0000256" key="9">
    <source>
        <dbReference type="ARBA" id="ARBA00030904"/>
    </source>
</evidence>
<dbReference type="OrthoDB" id="24670at2759"/>
<dbReference type="Gene3D" id="2.170.220.10">
    <property type="match status" value="1"/>
</dbReference>
<feature type="compositionally biased region" description="Low complexity" evidence="11">
    <location>
        <begin position="448"/>
        <end position="457"/>
    </location>
</feature>
<evidence type="ECO:0000313" key="14">
    <source>
        <dbReference type="EMBL" id="TEB32183.1"/>
    </source>
</evidence>
<dbReference type="Pfam" id="PF09334">
    <property type="entry name" value="tRNA-synt_1g"/>
    <property type="match status" value="3"/>
</dbReference>
<dbReference type="InterPro" id="IPR033911">
    <property type="entry name" value="MetRS_core"/>
</dbReference>
<keyword evidence="15" id="KW-1185">Reference proteome</keyword>
<evidence type="ECO:0000256" key="7">
    <source>
        <dbReference type="ARBA" id="ARBA00022917"/>
    </source>
</evidence>
<evidence type="ECO:0000256" key="3">
    <source>
        <dbReference type="ARBA" id="ARBA00012838"/>
    </source>
</evidence>
<keyword evidence="6 10" id="KW-0067">ATP-binding</keyword>
<dbReference type="EC" id="6.1.1.10" evidence="3"/>
<evidence type="ECO:0000256" key="1">
    <source>
        <dbReference type="ARBA" id="ARBA00004496"/>
    </source>
</evidence>
<keyword evidence="4 10" id="KW-0436">Ligase</keyword>
<dbReference type="EMBL" id="QPFP01000016">
    <property type="protein sequence ID" value="TEB32183.1"/>
    <property type="molecule type" value="Genomic_DNA"/>
</dbReference>
<organism evidence="14 15">
    <name type="scientific">Coprinellus micaceus</name>
    <name type="common">Glistening ink-cap mushroom</name>
    <name type="synonym">Coprinus micaceus</name>
    <dbReference type="NCBI Taxonomy" id="71717"/>
    <lineage>
        <taxon>Eukaryota</taxon>
        <taxon>Fungi</taxon>
        <taxon>Dikarya</taxon>
        <taxon>Basidiomycota</taxon>
        <taxon>Agaricomycotina</taxon>
        <taxon>Agaricomycetes</taxon>
        <taxon>Agaricomycetidae</taxon>
        <taxon>Agaricales</taxon>
        <taxon>Agaricineae</taxon>
        <taxon>Psathyrellaceae</taxon>
        <taxon>Coprinellus</taxon>
    </lineage>
</organism>
<comment type="subcellular location">
    <subcellularLocation>
        <location evidence="1">Cytoplasm</location>
    </subcellularLocation>
</comment>
<reference evidence="14 15" key="1">
    <citation type="journal article" date="2019" name="Nat. Ecol. Evol.">
        <title>Megaphylogeny resolves global patterns of mushroom evolution.</title>
        <authorList>
            <person name="Varga T."/>
            <person name="Krizsan K."/>
            <person name="Foldi C."/>
            <person name="Dima B."/>
            <person name="Sanchez-Garcia M."/>
            <person name="Sanchez-Ramirez S."/>
            <person name="Szollosi G.J."/>
            <person name="Szarkandi J.G."/>
            <person name="Papp V."/>
            <person name="Albert L."/>
            <person name="Andreopoulos W."/>
            <person name="Angelini C."/>
            <person name="Antonin V."/>
            <person name="Barry K.W."/>
            <person name="Bougher N.L."/>
            <person name="Buchanan P."/>
            <person name="Buyck B."/>
            <person name="Bense V."/>
            <person name="Catcheside P."/>
            <person name="Chovatia M."/>
            <person name="Cooper J."/>
            <person name="Damon W."/>
            <person name="Desjardin D."/>
            <person name="Finy P."/>
            <person name="Geml J."/>
            <person name="Haridas S."/>
            <person name="Hughes K."/>
            <person name="Justo A."/>
            <person name="Karasinski D."/>
            <person name="Kautmanova I."/>
            <person name="Kiss B."/>
            <person name="Kocsube S."/>
            <person name="Kotiranta H."/>
            <person name="LaButti K.M."/>
            <person name="Lechner B.E."/>
            <person name="Liimatainen K."/>
            <person name="Lipzen A."/>
            <person name="Lukacs Z."/>
            <person name="Mihaltcheva S."/>
            <person name="Morgado L.N."/>
            <person name="Niskanen T."/>
            <person name="Noordeloos M.E."/>
            <person name="Ohm R.A."/>
            <person name="Ortiz-Santana B."/>
            <person name="Ovrebo C."/>
            <person name="Racz N."/>
            <person name="Riley R."/>
            <person name="Savchenko A."/>
            <person name="Shiryaev A."/>
            <person name="Soop K."/>
            <person name="Spirin V."/>
            <person name="Szebenyi C."/>
            <person name="Tomsovsky M."/>
            <person name="Tulloss R.E."/>
            <person name="Uehling J."/>
            <person name="Grigoriev I.V."/>
            <person name="Vagvolgyi C."/>
            <person name="Papp T."/>
            <person name="Martin F.M."/>
            <person name="Miettinen O."/>
            <person name="Hibbett D.S."/>
            <person name="Nagy L.G."/>
        </authorList>
    </citation>
    <scope>NUCLEOTIDE SEQUENCE [LARGE SCALE GENOMIC DNA]</scope>
    <source>
        <strain evidence="14 15">FP101781</strain>
    </source>
</reference>
<dbReference type="GO" id="GO:0005524">
    <property type="term" value="F:ATP binding"/>
    <property type="evidence" value="ECO:0007669"/>
    <property type="project" value="UniProtKB-KW"/>
</dbReference>
<dbReference type="GO" id="GO:0005737">
    <property type="term" value="C:cytoplasm"/>
    <property type="evidence" value="ECO:0007669"/>
    <property type="project" value="UniProtKB-SubCell"/>
</dbReference>
<feature type="region of interest" description="Disordered" evidence="11">
    <location>
        <begin position="26"/>
        <end position="70"/>
    </location>
</feature>
<feature type="domain" description="Methionyl/Leucyl tRNA synthetase" evidence="12">
    <location>
        <begin position="481"/>
        <end position="560"/>
    </location>
</feature>
<dbReference type="SUPFAM" id="SSF52374">
    <property type="entry name" value="Nucleotidylyl transferase"/>
    <property type="match status" value="1"/>
</dbReference>
<dbReference type="GO" id="GO:0004825">
    <property type="term" value="F:methionine-tRNA ligase activity"/>
    <property type="evidence" value="ECO:0007669"/>
    <property type="project" value="UniProtKB-EC"/>
</dbReference>
<evidence type="ECO:0000259" key="13">
    <source>
        <dbReference type="Pfam" id="PF19303"/>
    </source>
</evidence>
<evidence type="ECO:0000256" key="11">
    <source>
        <dbReference type="SAM" id="MobiDB-lite"/>
    </source>
</evidence>
<dbReference type="GO" id="GO:0006431">
    <property type="term" value="P:methionyl-tRNA aminoacylation"/>
    <property type="evidence" value="ECO:0007669"/>
    <property type="project" value="InterPro"/>
</dbReference>
<feature type="compositionally biased region" description="Pro residues" evidence="11">
    <location>
        <begin position="458"/>
        <end position="479"/>
    </location>
</feature>
<dbReference type="AlphaFoldDB" id="A0A4Y7TDD2"/>
<feature type="region of interest" description="Disordered" evidence="11">
    <location>
        <begin position="448"/>
        <end position="479"/>
    </location>
</feature>
<dbReference type="PRINTS" id="PR01041">
    <property type="entry name" value="TRNASYNTHMET"/>
</dbReference>
<dbReference type="PANTHER" id="PTHR43326">
    <property type="entry name" value="METHIONYL-TRNA SYNTHETASE"/>
    <property type="match status" value="1"/>
</dbReference>
<evidence type="ECO:0000256" key="2">
    <source>
        <dbReference type="ARBA" id="ARBA00005594"/>
    </source>
</evidence>
<sequence length="725" mass="79174">MLASRVLLLRPPHSFSLSLSAPRLRRRRLPPSSSSSPRLGSCLEDGNLRRYASTSTPTHGETTTTLANGGEGETTKPYYVTTPIFYPNAKPHIGHLYTLVLGDVFARFRRLVEPGREVKFLVGTDEHGLKIQQAAQKAGMGEREFVDGLSGVFKSLSTHANISHTTFARTSSPSHRRAVDHVWRVLQENGYIYKGEYEGWYSVTDECFYTGTQVEPAPGRGDQRTYVSKETGSKVEWTKEHNYMFRLSAFREALVRHYTPSPSPSLSPGSSTTTTTTASKDPAIAKETPVFPAQYNSVVLQMLSASSASPPPSSSPSSPITPTQSQDPQALLADISISRPRTRLTWGIPVPTDPAHTVYVWFDALLIYLSGVGYPWPASSSSSSNPSGSIADNAVVGDRGAKTAETLEREAGWPADLQIIGKDILRFHAIYLPAILLALSGPSYSRLASPSPSSSLPPSSPPSLPPAPQPSLLDPPKPPGLPKRLLAHAHWTVSAAKMSKSVGNVVCPLAAMERWGVDVVRWYMCRVGGRMRDDVDWSEDQLEKHSRELQSLLGNYLLRVTSPKIVRAAELGRQAVLSSSSSLSPLSHTNEGEGGYKFEHGLNEELANLAVGLPRRVGENMERLEVGEAVERVVEVLKVANKTISDIAPWSKTCPPAVVFETRQVALLTLKIAAVCLRPFTPETSGKLLEALGVERAGWEDVERLEGMLGEEMRRVWGVEGVKLF</sequence>
<name>A0A4Y7TDD2_COPMI</name>
<comment type="similarity">
    <text evidence="2 10">Belongs to the class-I aminoacyl-tRNA synthetase family.</text>
</comment>
<proteinExistence type="inferred from homology"/>
<feature type="region of interest" description="Disordered" evidence="11">
    <location>
        <begin position="304"/>
        <end position="328"/>
    </location>
</feature>
<keyword evidence="7 10" id="KW-0648">Protein biosynthesis</keyword>
<evidence type="ECO:0000256" key="10">
    <source>
        <dbReference type="RuleBase" id="RU363039"/>
    </source>
</evidence>
<dbReference type="SUPFAM" id="SSF47323">
    <property type="entry name" value="Anticodon-binding domain of a subclass of class I aminoacyl-tRNA synthetases"/>
    <property type="match status" value="1"/>
</dbReference>
<feature type="region of interest" description="Disordered" evidence="11">
    <location>
        <begin position="258"/>
        <end position="285"/>
    </location>
</feature>
<feature type="compositionally biased region" description="Low complexity" evidence="11">
    <location>
        <begin position="264"/>
        <end position="279"/>
    </location>
</feature>
<accession>A0A4Y7TDD2</accession>
<dbReference type="InterPro" id="IPR001412">
    <property type="entry name" value="aa-tRNA-synth_I_CS"/>
</dbReference>
<feature type="compositionally biased region" description="Low complexity" evidence="11">
    <location>
        <begin position="30"/>
        <end position="43"/>
    </location>
</feature>
<dbReference type="InterPro" id="IPR015413">
    <property type="entry name" value="Methionyl/Leucyl_tRNA_Synth"/>
</dbReference>
<evidence type="ECO:0000256" key="6">
    <source>
        <dbReference type="ARBA" id="ARBA00022840"/>
    </source>
</evidence>
<feature type="domain" description="Methionyl/Leucyl tRNA synthetase" evidence="12">
    <location>
        <begin position="332"/>
        <end position="441"/>
    </location>
</feature>
<keyword evidence="8 10" id="KW-0030">Aminoacyl-tRNA synthetase</keyword>
<evidence type="ECO:0000256" key="5">
    <source>
        <dbReference type="ARBA" id="ARBA00022741"/>
    </source>
</evidence>
<gene>
    <name evidence="14" type="ORF">FA13DRAFT_1731943</name>
</gene>
<dbReference type="Gene3D" id="3.40.50.620">
    <property type="entry name" value="HUPs"/>
    <property type="match status" value="2"/>
</dbReference>
<dbReference type="InterPro" id="IPR014729">
    <property type="entry name" value="Rossmann-like_a/b/a_fold"/>
</dbReference>
<dbReference type="InterPro" id="IPR023457">
    <property type="entry name" value="Met-tRNA_synth_2"/>
</dbReference>
<evidence type="ECO:0000256" key="8">
    <source>
        <dbReference type="ARBA" id="ARBA00023146"/>
    </source>
</evidence>
<evidence type="ECO:0000259" key="12">
    <source>
        <dbReference type="Pfam" id="PF09334"/>
    </source>
</evidence>
<feature type="compositionally biased region" description="Low complexity" evidence="11">
    <location>
        <begin position="54"/>
        <end position="65"/>
    </location>
</feature>
<dbReference type="Gene3D" id="1.10.730.10">
    <property type="entry name" value="Isoleucyl-tRNA Synthetase, Domain 1"/>
    <property type="match status" value="1"/>
</dbReference>
<keyword evidence="5 10" id="KW-0547">Nucleotide-binding</keyword>
<dbReference type="InterPro" id="IPR041872">
    <property type="entry name" value="Anticodon_Met"/>
</dbReference>
<dbReference type="Pfam" id="PF19303">
    <property type="entry name" value="Anticodon_3"/>
    <property type="match status" value="1"/>
</dbReference>
<dbReference type="InterPro" id="IPR009080">
    <property type="entry name" value="tRNAsynth_Ia_anticodon-bd"/>
</dbReference>
<feature type="domain" description="Methionyl/Leucyl tRNA synthetase" evidence="12">
    <location>
        <begin position="78"/>
        <end position="258"/>
    </location>
</feature>
<protein>
    <recommendedName>
        <fullName evidence="3">methionine--tRNA ligase</fullName>
        <ecNumber evidence="3">6.1.1.10</ecNumber>
    </recommendedName>
    <alternativeName>
        <fullName evidence="9">Methionyl-tRNA synthetase</fullName>
    </alternativeName>
</protein>
<dbReference type="Proteomes" id="UP000298030">
    <property type="component" value="Unassembled WGS sequence"/>
</dbReference>
<evidence type="ECO:0000256" key="4">
    <source>
        <dbReference type="ARBA" id="ARBA00022598"/>
    </source>
</evidence>
<dbReference type="PANTHER" id="PTHR43326:SF1">
    <property type="entry name" value="METHIONINE--TRNA LIGASE, MITOCHONDRIAL"/>
    <property type="match status" value="1"/>
</dbReference>
<evidence type="ECO:0000313" key="15">
    <source>
        <dbReference type="Proteomes" id="UP000298030"/>
    </source>
</evidence>
<comment type="caution">
    <text evidence="14">The sequence shown here is derived from an EMBL/GenBank/DDBJ whole genome shotgun (WGS) entry which is preliminary data.</text>
</comment>
<dbReference type="STRING" id="71717.A0A4Y7TDD2"/>
<dbReference type="PROSITE" id="PS00178">
    <property type="entry name" value="AA_TRNA_LIGASE_I"/>
    <property type="match status" value="1"/>
</dbReference>
<feature type="domain" description="Methionyl-tRNA synthetase anticodon-binding" evidence="13">
    <location>
        <begin position="615"/>
        <end position="701"/>
    </location>
</feature>